<name>A0A4P6KDV0_9MICO</name>
<keyword evidence="2" id="KW-1185">Reference proteome</keyword>
<protein>
    <submittedName>
        <fullName evidence="1">Ferredoxin</fullName>
    </submittedName>
</protein>
<reference evidence="1 2" key="1">
    <citation type="submission" date="2019-02" db="EMBL/GenBank/DDBJ databases">
        <authorList>
            <person name="Sun L."/>
            <person name="Pan D."/>
            <person name="Wu X."/>
        </authorList>
    </citation>
    <scope>NUCLEOTIDE SEQUENCE [LARGE SCALE GENOMIC DNA]</scope>
    <source>
        <strain evidence="1 2">JW-1</strain>
    </source>
</reference>
<proteinExistence type="predicted"/>
<dbReference type="Proteomes" id="UP000289260">
    <property type="component" value="Chromosome"/>
</dbReference>
<dbReference type="KEGG" id="ltr:EVS81_03850"/>
<dbReference type="SUPFAM" id="SSF54862">
    <property type="entry name" value="4Fe-4S ferredoxins"/>
    <property type="match status" value="1"/>
</dbReference>
<sequence>MTFKITVDLGACQGYANCLIEGPALFDIDDDTNKAVVIGSDEHDESLRAQAEAAKRGCPAHAIFIEDV</sequence>
<evidence type="ECO:0000313" key="2">
    <source>
        <dbReference type="Proteomes" id="UP000289260"/>
    </source>
</evidence>
<dbReference type="OrthoDB" id="4741951at2"/>
<dbReference type="Pfam" id="PF13459">
    <property type="entry name" value="Fer4_15"/>
    <property type="match status" value="1"/>
</dbReference>
<dbReference type="Gene3D" id="3.30.70.20">
    <property type="match status" value="1"/>
</dbReference>
<dbReference type="AlphaFoldDB" id="A0A4P6KDV0"/>
<organism evidence="1 2">
    <name type="scientific">Leucobacter triazinivorans</name>
    <dbReference type="NCBI Taxonomy" id="1784719"/>
    <lineage>
        <taxon>Bacteria</taxon>
        <taxon>Bacillati</taxon>
        <taxon>Actinomycetota</taxon>
        <taxon>Actinomycetes</taxon>
        <taxon>Micrococcales</taxon>
        <taxon>Microbacteriaceae</taxon>
        <taxon>Leucobacter</taxon>
    </lineage>
</organism>
<dbReference type="EMBL" id="CP035806">
    <property type="protein sequence ID" value="QBE48068.1"/>
    <property type="molecule type" value="Genomic_DNA"/>
</dbReference>
<accession>A0A4P6KDV0</accession>
<evidence type="ECO:0000313" key="1">
    <source>
        <dbReference type="EMBL" id="QBE48068.1"/>
    </source>
</evidence>
<gene>
    <name evidence="1" type="ORF">EVS81_03850</name>
</gene>
<dbReference type="RefSeq" id="WP_130109217.1">
    <property type="nucleotide sequence ID" value="NZ_CP035806.1"/>
</dbReference>